<gene>
    <name evidence="3" type="ORF">HANVADRAFT_49127</name>
</gene>
<comment type="caution">
    <text evidence="3">The sequence shown here is derived from an EMBL/GenBank/DDBJ whole genome shotgun (WGS) entry which is preliminary data.</text>
</comment>
<dbReference type="AlphaFoldDB" id="A0A1B7TCQ4"/>
<feature type="coiled-coil region" evidence="1">
    <location>
        <begin position="23"/>
        <end position="50"/>
    </location>
</feature>
<dbReference type="OrthoDB" id="3970406at2759"/>
<dbReference type="Gene3D" id="3.90.1150.80">
    <property type="match status" value="1"/>
</dbReference>
<keyword evidence="4" id="KW-1185">Reference proteome</keyword>
<evidence type="ECO:0008006" key="5">
    <source>
        <dbReference type="Google" id="ProtNLM"/>
    </source>
</evidence>
<sequence length="228" mass="26691">MNSFAERESELSELLNSVSGKLISELQKENLRLNQENAKLRLSLINAKANLAKKETISLKFVIMQDIIERMTAIRIHRITLPYERMEFDDDDEPKGVRLEISQTMLNTHIDERNVIDYSLYLAKACGYEAEIKKYHENNENDSIDSDDDETEEKKDDNTNENSLNIKNNDENSPDVIYVPCLQQRHFKDIEHLRKLLPDIFFDMFGIQHNKLSLFYASLQKYLSKQVT</sequence>
<keyword evidence="1" id="KW-0175">Coiled coil</keyword>
<feature type="compositionally biased region" description="Acidic residues" evidence="2">
    <location>
        <begin position="140"/>
        <end position="151"/>
    </location>
</feature>
<organism evidence="3 4">
    <name type="scientific">Hanseniaspora valbyensis NRRL Y-1626</name>
    <dbReference type="NCBI Taxonomy" id="766949"/>
    <lineage>
        <taxon>Eukaryota</taxon>
        <taxon>Fungi</taxon>
        <taxon>Dikarya</taxon>
        <taxon>Ascomycota</taxon>
        <taxon>Saccharomycotina</taxon>
        <taxon>Saccharomycetes</taxon>
        <taxon>Saccharomycodales</taxon>
        <taxon>Saccharomycodaceae</taxon>
        <taxon>Hanseniaspora</taxon>
    </lineage>
</organism>
<accession>A0A1B7TCQ4</accession>
<dbReference type="Proteomes" id="UP000092321">
    <property type="component" value="Unassembled WGS sequence"/>
</dbReference>
<evidence type="ECO:0000256" key="1">
    <source>
        <dbReference type="SAM" id="Coils"/>
    </source>
</evidence>
<feature type="region of interest" description="Disordered" evidence="2">
    <location>
        <begin position="139"/>
        <end position="171"/>
    </location>
</feature>
<dbReference type="EMBL" id="LXPE01000017">
    <property type="protein sequence ID" value="OBA26514.1"/>
    <property type="molecule type" value="Genomic_DNA"/>
</dbReference>
<dbReference type="InterPro" id="IPR038608">
    <property type="entry name" value="Csm1/Pcs1_C_sf"/>
</dbReference>
<name>A0A1B7TCQ4_9ASCO</name>
<evidence type="ECO:0000313" key="3">
    <source>
        <dbReference type="EMBL" id="OBA26514.1"/>
    </source>
</evidence>
<protein>
    <recommendedName>
        <fullName evidence="5">Monopolin complex subunit Csm1/Pcs1 C-terminal domain-containing protein</fullName>
    </recommendedName>
</protein>
<evidence type="ECO:0000313" key="4">
    <source>
        <dbReference type="Proteomes" id="UP000092321"/>
    </source>
</evidence>
<proteinExistence type="predicted"/>
<evidence type="ECO:0000256" key="2">
    <source>
        <dbReference type="SAM" id="MobiDB-lite"/>
    </source>
</evidence>
<reference evidence="4" key="1">
    <citation type="journal article" date="2016" name="Proc. Natl. Acad. Sci. U.S.A.">
        <title>Comparative genomics of biotechnologically important yeasts.</title>
        <authorList>
            <person name="Riley R."/>
            <person name="Haridas S."/>
            <person name="Wolfe K.H."/>
            <person name="Lopes M.R."/>
            <person name="Hittinger C.T."/>
            <person name="Goeker M."/>
            <person name="Salamov A.A."/>
            <person name="Wisecaver J.H."/>
            <person name="Long T.M."/>
            <person name="Calvey C.H."/>
            <person name="Aerts A.L."/>
            <person name="Barry K.W."/>
            <person name="Choi C."/>
            <person name="Clum A."/>
            <person name="Coughlan A.Y."/>
            <person name="Deshpande S."/>
            <person name="Douglass A.P."/>
            <person name="Hanson S.J."/>
            <person name="Klenk H.-P."/>
            <person name="LaButti K.M."/>
            <person name="Lapidus A."/>
            <person name="Lindquist E.A."/>
            <person name="Lipzen A.M."/>
            <person name="Meier-Kolthoff J.P."/>
            <person name="Ohm R.A."/>
            <person name="Otillar R.P."/>
            <person name="Pangilinan J.L."/>
            <person name="Peng Y."/>
            <person name="Rokas A."/>
            <person name="Rosa C.A."/>
            <person name="Scheuner C."/>
            <person name="Sibirny A.A."/>
            <person name="Slot J.C."/>
            <person name="Stielow J.B."/>
            <person name="Sun H."/>
            <person name="Kurtzman C.P."/>
            <person name="Blackwell M."/>
            <person name="Grigoriev I.V."/>
            <person name="Jeffries T.W."/>
        </authorList>
    </citation>
    <scope>NUCLEOTIDE SEQUENCE [LARGE SCALE GENOMIC DNA]</scope>
    <source>
        <strain evidence="4">NRRL Y-1626</strain>
    </source>
</reference>